<dbReference type="AlphaFoldDB" id="A0A0E9VQN2"/>
<sequence length="33" mass="3906">MRAEQLFPRQFSYSQNIPFLSKNIDNFALKSKS</sequence>
<organism evidence="1">
    <name type="scientific">Anguilla anguilla</name>
    <name type="common">European freshwater eel</name>
    <name type="synonym">Muraena anguilla</name>
    <dbReference type="NCBI Taxonomy" id="7936"/>
    <lineage>
        <taxon>Eukaryota</taxon>
        <taxon>Metazoa</taxon>
        <taxon>Chordata</taxon>
        <taxon>Craniata</taxon>
        <taxon>Vertebrata</taxon>
        <taxon>Euteleostomi</taxon>
        <taxon>Actinopterygii</taxon>
        <taxon>Neopterygii</taxon>
        <taxon>Teleostei</taxon>
        <taxon>Anguilliformes</taxon>
        <taxon>Anguillidae</taxon>
        <taxon>Anguilla</taxon>
    </lineage>
</organism>
<reference evidence="1" key="2">
    <citation type="journal article" date="2015" name="Fish Shellfish Immunol.">
        <title>Early steps in the European eel (Anguilla anguilla)-Vibrio vulnificus interaction in the gills: Role of the RtxA13 toxin.</title>
        <authorList>
            <person name="Callol A."/>
            <person name="Pajuelo D."/>
            <person name="Ebbesson L."/>
            <person name="Teles M."/>
            <person name="MacKenzie S."/>
            <person name="Amaro C."/>
        </authorList>
    </citation>
    <scope>NUCLEOTIDE SEQUENCE</scope>
</reference>
<proteinExistence type="predicted"/>
<accession>A0A0E9VQN2</accession>
<name>A0A0E9VQN2_ANGAN</name>
<protein>
    <submittedName>
        <fullName evidence="1">Uncharacterized protein</fullName>
    </submittedName>
</protein>
<dbReference type="EMBL" id="GBXM01029009">
    <property type="protein sequence ID" value="JAH79568.1"/>
    <property type="molecule type" value="Transcribed_RNA"/>
</dbReference>
<reference evidence="1" key="1">
    <citation type="submission" date="2014-11" db="EMBL/GenBank/DDBJ databases">
        <authorList>
            <person name="Amaro Gonzalez C."/>
        </authorList>
    </citation>
    <scope>NUCLEOTIDE SEQUENCE</scope>
</reference>
<evidence type="ECO:0000313" key="1">
    <source>
        <dbReference type="EMBL" id="JAH79568.1"/>
    </source>
</evidence>